<dbReference type="EMBL" id="CADCWH010000087">
    <property type="protein sequence ID" value="CAA9546576.1"/>
    <property type="molecule type" value="Genomic_DNA"/>
</dbReference>
<dbReference type="InterPro" id="IPR052022">
    <property type="entry name" value="26kDa_periplasmic_antigen"/>
</dbReference>
<name>A0A6J4UEY4_9BACT</name>
<organism evidence="2">
    <name type="scientific">uncultured Thermomicrobiales bacterium</name>
    <dbReference type="NCBI Taxonomy" id="1645740"/>
    <lineage>
        <taxon>Bacteria</taxon>
        <taxon>Pseudomonadati</taxon>
        <taxon>Thermomicrobiota</taxon>
        <taxon>Thermomicrobia</taxon>
        <taxon>Thermomicrobiales</taxon>
        <taxon>environmental samples</taxon>
    </lineage>
</organism>
<proteinExistence type="predicted"/>
<dbReference type="PANTHER" id="PTHR34387:SF1">
    <property type="entry name" value="PERIPLASMIC IMMUNOGENIC PROTEIN"/>
    <property type="match status" value="1"/>
</dbReference>
<protein>
    <recommendedName>
        <fullName evidence="3">DUF541 domain-containing protein</fullName>
    </recommendedName>
</protein>
<gene>
    <name evidence="2" type="ORF">AVDCRST_MAG70-562</name>
</gene>
<keyword evidence="1" id="KW-1133">Transmembrane helix</keyword>
<dbReference type="GO" id="GO:0006974">
    <property type="term" value="P:DNA damage response"/>
    <property type="evidence" value="ECO:0007669"/>
    <property type="project" value="TreeGrafter"/>
</dbReference>
<keyword evidence="1" id="KW-0812">Transmembrane</keyword>
<dbReference type="InterPro" id="IPR007497">
    <property type="entry name" value="SIMPL/DUF541"/>
</dbReference>
<accession>A0A6J4UEY4</accession>
<reference evidence="2" key="1">
    <citation type="submission" date="2020-02" db="EMBL/GenBank/DDBJ databases">
        <authorList>
            <person name="Meier V. D."/>
        </authorList>
    </citation>
    <scope>NUCLEOTIDE SEQUENCE</scope>
    <source>
        <strain evidence="2">AVDCRST_MAG70</strain>
    </source>
</reference>
<dbReference type="AlphaFoldDB" id="A0A6J4UEY4"/>
<dbReference type="Pfam" id="PF04402">
    <property type="entry name" value="SIMPL"/>
    <property type="match status" value="1"/>
</dbReference>
<sequence>MSASGWVPRVRTSLQGGVIALVCLVIIGAAAMAARPVGRAAASQAGTPVAGAEVNRSIAVYGEGRVVVSPDMATVTVGVDTRQASLAEAQAEATAMMTAIIEAASEAGVDEDDIQTVNYSVSVLQNYDENGIAVAILGYLVSNQVQLTIRDIEGLGALLETVVGAGANSIYGISFANSDPTEAASQARRAAVEDARVKAEELAAAAGVELGEVVVLEETSSVNQPPMPFQGGGGADMSQRAGSPVPIQAGTGEVVVQVRAVFAID</sequence>
<evidence type="ECO:0000256" key="1">
    <source>
        <dbReference type="SAM" id="Phobius"/>
    </source>
</evidence>
<feature type="transmembrane region" description="Helical" evidence="1">
    <location>
        <begin position="12"/>
        <end position="34"/>
    </location>
</feature>
<keyword evidence="1" id="KW-0472">Membrane</keyword>
<dbReference type="Gene3D" id="3.30.70.2970">
    <property type="entry name" value="Protein of unknown function (DUF541), domain 2"/>
    <property type="match status" value="1"/>
</dbReference>
<evidence type="ECO:0008006" key="3">
    <source>
        <dbReference type="Google" id="ProtNLM"/>
    </source>
</evidence>
<dbReference type="PANTHER" id="PTHR34387">
    <property type="entry name" value="SLR1258 PROTEIN"/>
    <property type="match status" value="1"/>
</dbReference>
<evidence type="ECO:0000313" key="2">
    <source>
        <dbReference type="EMBL" id="CAA9546576.1"/>
    </source>
</evidence>
<dbReference type="Gene3D" id="3.30.110.170">
    <property type="entry name" value="Protein of unknown function (DUF541), domain 1"/>
    <property type="match status" value="1"/>
</dbReference>